<sequence length="294" mass="32154">MTTRTRAKANVGNDVTPAKEGVATRQRRQASDSSGPPSQTSLPPIKKAVKRTSNVDQSDDDDDKPVEIQSRAIRDGERGNHSRPSGLNTRVKKRPRKVKERENKYWAEKGGHEGAGQGRPVHEDEGDVQGLSAPNHAATEANEDGQKNVEEANRLVDPSSGDEPLPATFWEAVQRAKEAEQQQRINEALRRVETKRGKTSEGEQTRFKKIVKIPRVSGNIQVVPLNELTEEVDGRTDVPSEVLAFAQSLGASTGLATSRKRVPFVAFARAKPSTVRSKSTHKAAPRARAGENPI</sequence>
<dbReference type="OrthoDB" id="10338198at2759"/>
<protein>
    <submittedName>
        <fullName evidence="2">Uncharacterized protein</fullName>
    </submittedName>
</protein>
<feature type="compositionally biased region" description="Basic and acidic residues" evidence="1">
    <location>
        <begin position="99"/>
        <end position="112"/>
    </location>
</feature>
<feature type="compositionally biased region" description="Polar residues" evidence="1">
    <location>
        <begin position="31"/>
        <end position="42"/>
    </location>
</feature>
<comment type="caution">
    <text evidence="2">The sequence shown here is derived from an EMBL/GenBank/DDBJ whole genome shotgun (WGS) entry which is preliminary data.</text>
</comment>
<feature type="region of interest" description="Disordered" evidence="1">
    <location>
        <begin position="1"/>
        <end position="165"/>
    </location>
</feature>
<feature type="region of interest" description="Disordered" evidence="1">
    <location>
        <begin position="273"/>
        <end position="294"/>
    </location>
</feature>
<dbReference type="AlphaFoldDB" id="W7U1C5"/>
<organism evidence="2 3">
    <name type="scientific">Nannochloropsis gaditana</name>
    <dbReference type="NCBI Taxonomy" id="72520"/>
    <lineage>
        <taxon>Eukaryota</taxon>
        <taxon>Sar</taxon>
        <taxon>Stramenopiles</taxon>
        <taxon>Ochrophyta</taxon>
        <taxon>Eustigmatophyceae</taxon>
        <taxon>Eustigmatales</taxon>
        <taxon>Monodopsidaceae</taxon>
        <taxon>Nannochloropsis</taxon>
    </lineage>
</organism>
<gene>
    <name evidence="2" type="ORF">Naga_100006g79</name>
</gene>
<evidence type="ECO:0000313" key="3">
    <source>
        <dbReference type="Proteomes" id="UP000019335"/>
    </source>
</evidence>
<keyword evidence="3" id="KW-1185">Reference proteome</keyword>
<dbReference type="Proteomes" id="UP000019335">
    <property type="component" value="Chromosome 2"/>
</dbReference>
<feature type="compositionally biased region" description="Basic and acidic residues" evidence="1">
    <location>
        <begin position="144"/>
        <end position="154"/>
    </location>
</feature>
<reference evidence="2 3" key="1">
    <citation type="journal article" date="2014" name="Mol. Plant">
        <title>Chromosome Scale Genome Assembly and Transcriptome Profiling of Nannochloropsis gaditana in Nitrogen Depletion.</title>
        <authorList>
            <person name="Corteggiani Carpinelli E."/>
            <person name="Telatin A."/>
            <person name="Vitulo N."/>
            <person name="Forcato C."/>
            <person name="D'Angelo M."/>
            <person name="Schiavon R."/>
            <person name="Vezzi A."/>
            <person name="Giacometti G.M."/>
            <person name="Morosinotto T."/>
            <person name="Valle G."/>
        </authorList>
    </citation>
    <scope>NUCLEOTIDE SEQUENCE [LARGE SCALE GENOMIC DNA]</scope>
    <source>
        <strain evidence="2 3">B-31</strain>
    </source>
</reference>
<dbReference type="EMBL" id="AZIL01000126">
    <property type="protein sequence ID" value="EWM29588.1"/>
    <property type="molecule type" value="Genomic_DNA"/>
</dbReference>
<name>W7U1C5_9STRA</name>
<proteinExistence type="predicted"/>
<accession>W7U1C5</accession>
<evidence type="ECO:0000313" key="2">
    <source>
        <dbReference type="EMBL" id="EWM29588.1"/>
    </source>
</evidence>
<evidence type="ECO:0000256" key="1">
    <source>
        <dbReference type="SAM" id="MobiDB-lite"/>
    </source>
</evidence>